<dbReference type="EMBL" id="BORR01000002">
    <property type="protein sequence ID" value="GIO35943.1"/>
    <property type="molecule type" value="Genomic_DNA"/>
</dbReference>
<evidence type="ECO:0000313" key="5">
    <source>
        <dbReference type="EMBL" id="GIO35943.1"/>
    </source>
</evidence>
<feature type="domain" description="Metallo-beta-lactamase" evidence="4">
    <location>
        <begin position="25"/>
        <end position="221"/>
    </location>
</feature>
<evidence type="ECO:0000259" key="4">
    <source>
        <dbReference type="SMART" id="SM00849"/>
    </source>
</evidence>
<dbReference type="SMART" id="SM00849">
    <property type="entry name" value="Lactamase_B"/>
    <property type="match status" value="1"/>
</dbReference>
<proteinExistence type="predicted"/>
<dbReference type="PANTHER" id="PTHR42951:SF22">
    <property type="entry name" value="METALLO BETA-LACTAMASE SUPERFAMILY LIPOPROTEIN"/>
    <property type="match status" value="1"/>
</dbReference>
<sequence>MTRSTVVNKVIELGNNNYCIREAESVNCYLLIGEERALLFDVGYGYEDIKPLIAELTELPLIVVDSHGDPDHALGNSWFDEVYIHELDLGKLFSNDTREMKELALDYRLKKLPELKPHIDRESYFQTTVKNTKYHFVREGDVFDLGGGKVLETIHLPGHSYGCIALLDLNNKDLFSGDMVTKHNIWYFLTADEQAPFKMAEASYRKLLRRQSDIARIYPAHGPFPIEPEVINQLLESLEDMKLNHNSDPYFESFRGNGYQHFYKDTLIIYSKARLEEYMEDSKHEN</sequence>
<dbReference type="Gene3D" id="3.60.15.10">
    <property type="entry name" value="Ribonuclease Z/Hydroxyacylglutathione hydrolase-like"/>
    <property type="match status" value="1"/>
</dbReference>
<dbReference type="SUPFAM" id="SSF56281">
    <property type="entry name" value="Metallo-hydrolase/oxidoreductase"/>
    <property type="match status" value="1"/>
</dbReference>
<dbReference type="InterPro" id="IPR001279">
    <property type="entry name" value="Metallo-B-lactamas"/>
</dbReference>
<dbReference type="Pfam" id="PF00753">
    <property type="entry name" value="Lactamase_B"/>
    <property type="match status" value="1"/>
</dbReference>
<accession>A0A919XT99</accession>
<organism evidence="5 6">
    <name type="scientific">Paenibacillus antibioticophila</name>
    <dbReference type="NCBI Taxonomy" id="1274374"/>
    <lineage>
        <taxon>Bacteria</taxon>
        <taxon>Bacillati</taxon>
        <taxon>Bacillota</taxon>
        <taxon>Bacilli</taxon>
        <taxon>Bacillales</taxon>
        <taxon>Paenibacillaceae</taxon>
        <taxon>Paenibacillus</taxon>
    </lineage>
</organism>
<evidence type="ECO:0000256" key="3">
    <source>
        <dbReference type="ARBA" id="ARBA00048505"/>
    </source>
</evidence>
<dbReference type="InterPro" id="IPR050855">
    <property type="entry name" value="NDM-1-like"/>
</dbReference>
<evidence type="ECO:0000256" key="1">
    <source>
        <dbReference type="ARBA" id="ARBA00034221"/>
    </source>
</evidence>
<comment type="caution">
    <text evidence="5">The sequence shown here is derived from an EMBL/GenBank/DDBJ whole genome shotgun (WGS) entry which is preliminary data.</text>
</comment>
<gene>
    <name evidence="5" type="ORF">J41TS12_08040</name>
</gene>
<dbReference type="AlphaFoldDB" id="A0A919XT99"/>
<dbReference type="Proteomes" id="UP000681162">
    <property type="component" value="Unassembled WGS sequence"/>
</dbReference>
<comment type="catalytic activity">
    <reaction evidence="3">
        <text>3',5'-cyclic UMP + H2O = UMP + H(+)</text>
        <dbReference type="Rhea" id="RHEA:70575"/>
        <dbReference type="ChEBI" id="CHEBI:15377"/>
        <dbReference type="ChEBI" id="CHEBI:15378"/>
        <dbReference type="ChEBI" id="CHEBI:57865"/>
        <dbReference type="ChEBI" id="CHEBI:184387"/>
    </reaction>
    <physiologicalReaction direction="left-to-right" evidence="3">
        <dbReference type="Rhea" id="RHEA:70576"/>
    </physiologicalReaction>
</comment>
<keyword evidence="6" id="KW-1185">Reference proteome</keyword>
<comment type="function">
    <text evidence="2">Counteracts the endogenous Pycsar antiviral defense system. Phosphodiesterase that enables metal-dependent hydrolysis of host cyclic nucleotide Pycsar defense signals such as cCMP and cUMP.</text>
</comment>
<dbReference type="RefSeq" id="WP_212938314.1">
    <property type="nucleotide sequence ID" value="NZ_BORR01000002.1"/>
</dbReference>
<comment type="catalytic activity">
    <reaction evidence="1">
        <text>3',5'-cyclic CMP + H2O = CMP + H(+)</text>
        <dbReference type="Rhea" id="RHEA:72675"/>
        <dbReference type="ChEBI" id="CHEBI:15377"/>
        <dbReference type="ChEBI" id="CHEBI:15378"/>
        <dbReference type="ChEBI" id="CHEBI:58003"/>
        <dbReference type="ChEBI" id="CHEBI:60377"/>
    </reaction>
    <physiologicalReaction direction="left-to-right" evidence="1">
        <dbReference type="Rhea" id="RHEA:72676"/>
    </physiologicalReaction>
</comment>
<evidence type="ECO:0000256" key="2">
    <source>
        <dbReference type="ARBA" id="ARBA00034301"/>
    </source>
</evidence>
<name>A0A919XT99_9BACL</name>
<protein>
    <recommendedName>
        <fullName evidence="4">Metallo-beta-lactamase domain-containing protein</fullName>
    </recommendedName>
</protein>
<dbReference type="InterPro" id="IPR036866">
    <property type="entry name" value="RibonucZ/Hydroxyglut_hydro"/>
</dbReference>
<dbReference type="PANTHER" id="PTHR42951">
    <property type="entry name" value="METALLO-BETA-LACTAMASE DOMAIN-CONTAINING"/>
    <property type="match status" value="1"/>
</dbReference>
<reference evidence="5 6" key="1">
    <citation type="submission" date="2021-03" db="EMBL/GenBank/DDBJ databases">
        <title>Antimicrobial resistance genes in bacteria isolated from Japanese honey, and their potential for conferring macrolide and lincosamide resistance in the American foulbrood pathogen Paenibacillus larvae.</title>
        <authorList>
            <person name="Okamoto M."/>
            <person name="Kumagai M."/>
            <person name="Kanamori H."/>
            <person name="Takamatsu D."/>
        </authorList>
    </citation>
    <scope>NUCLEOTIDE SEQUENCE [LARGE SCALE GENOMIC DNA]</scope>
    <source>
        <strain evidence="5 6">J41TS12</strain>
    </source>
</reference>
<evidence type="ECO:0000313" key="6">
    <source>
        <dbReference type="Proteomes" id="UP000681162"/>
    </source>
</evidence>